<dbReference type="InterPro" id="IPR036291">
    <property type="entry name" value="NAD(P)-bd_dom_sf"/>
</dbReference>
<gene>
    <name evidence="3" type="ORF">HY730_06830</name>
</gene>
<evidence type="ECO:0000256" key="1">
    <source>
        <dbReference type="ARBA" id="ARBA00007637"/>
    </source>
</evidence>
<name>A0A933GLH2_UNCTE</name>
<comment type="caution">
    <text evidence="3">The sequence shown here is derived from an EMBL/GenBank/DDBJ whole genome shotgun (WGS) entry which is preliminary data.</text>
</comment>
<evidence type="ECO:0000313" key="4">
    <source>
        <dbReference type="Proteomes" id="UP000772181"/>
    </source>
</evidence>
<comment type="similarity">
    <text evidence="1">Belongs to the NAD(P)-dependent epimerase/dehydratase family.</text>
</comment>
<dbReference type="SUPFAM" id="SSF51735">
    <property type="entry name" value="NAD(P)-binding Rossmann-fold domains"/>
    <property type="match status" value="1"/>
</dbReference>
<sequence length="340" mass="38443">MSVQRRVLVTGGAGFIGSHLVGRLLNDGHEVIVLDNLATGRLENLAKFKEEKRLKIHLVDITEFETIQSYFKEVEWVFHIAGLADIVPSVRQPLKYHKTNVDGTIAVLEAARSNRVKRFLYAASSTCYGIPDEYPTPETAPIRLMYPYAVTKYLGEFYVLHWNKIYKLPCVSLRLFNVFGPRSRTSGAYGAVFGVFLAQKLAGKPFTVVGDGTQTRDFTFVRDVVDAFVRAAESQVYGEILNVGSGKTYSVNYLTDLLNGDVVYVPKRPGEPDCTFADIRRISRVLDWRPQVSFEEGVRIMLDNIEYWRDAPVWDEESIAKATKDWFVHLSTSPKELSTL</sequence>
<dbReference type="EMBL" id="JACQWF010000304">
    <property type="protein sequence ID" value="MBI4596077.1"/>
    <property type="molecule type" value="Genomic_DNA"/>
</dbReference>
<evidence type="ECO:0000259" key="2">
    <source>
        <dbReference type="Pfam" id="PF01370"/>
    </source>
</evidence>
<reference evidence="3" key="1">
    <citation type="submission" date="2020-07" db="EMBL/GenBank/DDBJ databases">
        <title>Huge and variable diversity of episymbiotic CPR bacteria and DPANN archaea in groundwater ecosystems.</title>
        <authorList>
            <person name="He C.Y."/>
            <person name="Keren R."/>
            <person name="Whittaker M."/>
            <person name="Farag I.F."/>
            <person name="Doudna J."/>
            <person name="Cate J.H.D."/>
            <person name="Banfield J.F."/>
        </authorList>
    </citation>
    <scope>NUCLEOTIDE SEQUENCE</scope>
    <source>
        <strain evidence="3">NC_groundwater_1482_Ag_S-0.65um_47_24</strain>
    </source>
</reference>
<proteinExistence type="inferred from homology"/>
<organism evidence="3 4">
    <name type="scientific">Tectimicrobiota bacterium</name>
    <dbReference type="NCBI Taxonomy" id="2528274"/>
    <lineage>
        <taxon>Bacteria</taxon>
        <taxon>Pseudomonadati</taxon>
        <taxon>Nitrospinota/Tectimicrobiota group</taxon>
        <taxon>Candidatus Tectimicrobiota</taxon>
    </lineage>
</organism>
<feature type="domain" description="NAD-dependent epimerase/dehydratase" evidence="2">
    <location>
        <begin position="7"/>
        <end position="244"/>
    </location>
</feature>
<protein>
    <submittedName>
        <fullName evidence="3">SDR family oxidoreductase</fullName>
    </submittedName>
</protein>
<dbReference type="InterPro" id="IPR001509">
    <property type="entry name" value="Epimerase_deHydtase"/>
</dbReference>
<evidence type="ECO:0000313" key="3">
    <source>
        <dbReference type="EMBL" id="MBI4596077.1"/>
    </source>
</evidence>
<dbReference type="AlphaFoldDB" id="A0A933GLH2"/>
<dbReference type="CDD" id="cd05256">
    <property type="entry name" value="UDP_AE_SDR_e"/>
    <property type="match status" value="1"/>
</dbReference>
<dbReference type="Gene3D" id="3.90.25.10">
    <property type="entry name" value="UDP-galactose 4-epimerase, domain 1"/>
    <property type="match status" value="1"/>
</dbReference>
<dbReference type="Proteomes" id="UP000772181">
    <property type="component" value="Unassembled WGS sequence"/>
</dbReference>
<dbReference type="Gene3D" id="3.40.50.720">
    <property type="entry name" value="NAD(P)-binding Rossmann-like Domain"/>
    <property type="match status" value="1"/>
</dbReference>
<dbReference type="Pfam" id="PF01370">
    <property type="entry name" value="Epimerase"/>
    <property type="match status" value="1"/>
</dbReference>
<accession>A0A933GLH2</accession>
<dbReference type="PANTHER" id="PTHR43000">
    <property type="entry name" value="DTDP-D-GLUCOSE 4,6-DEHYDRATASE-RELATED"/>
    <property type="match status" value="1"/>
</dbReference>